<evidence type="ECO:0000313" key="2">
    <source>
        <dbReference type="Proteomes" id="UP000005237"/>
    </source>
</evidence>
<keyword evidence="2" id="KW-1185">Reference proteome</keyword>
<reference evidence="2" key="1">
    <citation type="submission" date="2010-08" db="EMBL/GenBank/DDBJ databases">
        <authorList>
            <consortium name="Caenorhabditis japonica Sequencing Consortium"/>
            <person name="Wilson R.K."/>
        </authorList>
    </citation>
    <scope>NUCLEOTIDE SEQUENCE [LARGE SCALE GENOMIC DNA]</scope>
    <source>
        <strain evidence="2">DF5081</strain>
    </source>
</reference>
<accession>A0A8R1ICD3</accession>
<name>A0A8R1ICD3_CAEJA</name>
<dbReference type="Proteomes" id="UP000005237">
    <property type="component" value="Unassembled WGS sequence"/>
</dbReference>
<dbReference type="EnsemblMetazoa" id="CJA22607b.1">
    <property type="protein sequence ID" value="CJA22607b.1"/>
    <property type="gene ID" value="WBGene00178179"/>
</dbReference>
<reference evidence="1" key="2">
    <citation type="submission" date="2022-06" db="UniProtKB">
        <authorList>
            <consortium name="EnsemblMetazoa"/>
        </authorList>
    </citation>
    <scope>IDENTIFICATION</scope>
    <source>
        <strain evidence="1">DF5081</strain>
    </source>
</reference>
<sequence>MDYHCDIPLVLTLFKPDFVGITQFTNCADNFPLSASLDQLLPSLQLQESLSCAFNFSERTPRTDRNSLARRDHLRLLVTSRRHVMRGATREERSLPAAYTDTARTPTRLLVCVSPNGLLLAVTLYGTTGILPTVILGTHGFYSMYCKSVGFSPESPAVAAARPVGYRIRGRPTPRPLSLSERFFPRALLLDHASSRLGTFVLLYL</sequence>
<protein>
    <submittedName>
        <fullName evidence="1">Uncharacterized protein</fullName>
    </submittedName>
</protein>
<evidence type="ECO:0000313" key="1">
    <source>
        <dbReference type="EnsemblMetazoa" id="CJA22607b.1"/>
    </source>
</evidence>
<dbReference type="AlphaFoldDB" id="A0A8R1ICD3"/>
<organism evidence="1 2">
    <name type="scientific">Caenorhabditis japonica</name>
    <dbReference type="NCBI Taxonomy" id="281687"/>
    <lineage>
        <taxon>Eukaryota</taxon>
        <taxon>Metazoa</taxon>
        <taxon>Ecdysozoa</taxon>
        <taxon>Nematoda</taxon>
        <taxon>Chromadorea</taxon>
        <taxon>Rhabditida</taxon>
        <taxon>Rhabditina</taxon>
        <taxon>Rhabditomorpha</taxon>
        <taxon>Rhabditoidea</taxon>
        <taxon>Rhabditidae</taxon>
        <taxon>Peloderinae</taxon>
        <taxon>Caenorhabditis</taxon>
    </lineage>
</organism>
<proteinExistence type="predicted"/>